<comment type="caution">
    <text evidence="2">The sequence shown here is derived from an EMBL/GenBank/DDBJ whole genome shotgun (WGS) entry which is preliminary data.</text>
</comment>
<dbReference type="AlphaFoldDB" id="A0A9P5TX94"/>
<keyword evidence="3" id="KW-1185">Reference proteome</keyword>
<feature type="compositionally biased region" description="Polar residues" evidence="1">
    <location>
        <begin position="572"/>
        <end position="583"/>
    </location>
</feature>
<feature type="region of interest" description="Disordered" evidence="1">
    <location>
        <begin position="134"/>
        <end position="162"/>
    </location>
</feature>
<name>A0A9P5TX94_9AGAR</name>
<feature type="region of interest" description="Disordered" evidence="1">
    <location>
        <begin position="561"/>
        <end position="588"/>
    </location>
</feature>
<evidence type="ECO:0000313" key="2">
    <source>
        <dbReference type="EMBL" id="KAF9036543.1"/>
    </source>
</evidence>
<feature type="compositionally biased region" description="Acidic residues" evidence="1">
    <location>
        <begin position="138"/>
        <end position="151"/>
    </location>
</feature>
<dbReference type="Proteomes" id="UP000772434">
    <property type="component" value="Unassembled WGS sequence"/>
</dbReference>
<reference evidence="2" key="1">
    <citation type="submission" date="2020-11" db="EMBL/GenBank/DDBJ databases">
        <authorList>
            <consortium name="DOE Joint Genome Institute"/>
            <person name="Ahrendt S."/>
            <person name="Riley R."/>
            <person name="Andreopoulos W."/>
            <person name="Labutti K."/>
            <person name="Pangilinan J."/>
            <person name="Ruiz-Duenas F.J."/>
            <person name="Barrasa J.M."/>
            <person name="Sanchez-Garcia M."/>
            <person name="Camarero S."/>
            <person name="Miyauchi S."/>
            <person name="Serrano A."/>
            <person name="Linde D."/>
            <person name="Babiker R."/>
            <person name="Drula E."/>
            <person name="Ayuso-Fernandez I."/>
            <person name="Pacheco R."/>
            <person name="Padilla G."/>
            <person name="Ferreira P."/>
            <person name="Barriuso J."/>
            <person name="Kellner H."/>
            <person name="Castanera R."/>
            <person name="Alfaro M."/>
            <person name="Ramirez L."/>
            <person name="Pisabarro A.G."/>
            <person name="Kuo A."/>
            <person name="Tritt A."/>
            <person name="Lipzen A."/>
            <person name="He G."/>
            <person name="Yan M."/>
            <person name="Ng V."/>
            <person name="Cullen D."/>
            <person name="Martin F."/>
            <person name="Rosso M.-N."/>
            <person name="Henrissat B."/>
            <person name="Hibbett D."/>
            <person name="Martinez A.T."/>
            <person name="Grigoriev I.V."/>
        </authorList>
    </citation>
    <scope>NUCLEOTIDE SEQUENCE</scope>
    <source>
        <strain evidence="2">AH 40177</strain>
    </source>
</reference>
<evidence type="ECO:0000313" key="3">
    <source>
        <dbReference type="Proteomes" id="UP000772434"/>
    </source>
</evidence>
<gene>
    <name evidence="2" type="ORF">BDP27DRAFT_1374773</name>
</gene>
<protein>
    <submittedName>
        <fullName evidence="2">Uncharacterized protein</fullName>
    </submittedName>
</protein>
<evidence type="ECO:0000256" key="1">
    <source>
        <dbReference type="SAM" id="MobiDB-lite"/>
    </source>
</evidence>
<dbReference type="EMBL" id="JADNRY010000602">
    <property type="protein sequence ID" value="KAF9036543.1"/>
    <property type="molecule type" value="Genomic_DNA"/>
</dbReference>
<sequence>MVENNFVIEINGSNLNHMREVKIKKVTSANLLSSNIATRGRFFVSNSAFYTKGIDFGGATEAGDRRFCSCRPIQVLFKNVLDCFVDISHFIIKSVSSTASSYCGTNIALQYGMISDSQNDTSATEETLQNPFVSFEADSGDDDSDLEDENSTGDQHNRVPLIPRSEPSRLDILLDNIQNRTQESLHRTLEFDNAQARQWLEENYGGLIEAPGYKIFSLRCKPGREKTIAGEIQSDIHLQKIPLDVVRAAFPSQKHGTFYIHVRNMNHSNIPLSSYLKRLDATSHYYDVTFNGHGNLELDGLPFHHPSHWGLQPDTWVVPKSGLYRGDPDQIPNNQRTEIGLHLKPPRSLLLEVKGTEMNLKSLSMLVLLAKGKKLSYFTPVHRGTRSSHPHLWKNGTGTTAKIHTQFPQDARTTHVIDTNCDDPLTCEHKKKTFIFDQEIYRGLAVVWQKINNLSRATEISKKFLQGFKACCPESEYSFLKTVPLPSSWSFTPGEYVGSVPAIKGMQHSQIPNSIVGTVEPKVVPIAGLEGFYQPNLTALGEIRRENPLVLAEHSAEFSPEKPHKHLDLTKPSPNLDSNTQLPRNAHTGVTPWKDVRVSVVGGMEREERGAYKPAELIKGLRCTVLDVKFDPATHSGLAVLVRPDRHSVSSWIDYCRLHHEDNHRFLHKDKQECSRPLYYSFKQGYIPAYSNQELAALSGHLNPEYEATMAQLCEKRAQRDREEEEKREKRLEDDEREWIEYEKDGDRCDSPPVIQGGDTELEPEHWILSPRLKEGLGKQSIYVAMSLSLLKDYLVTLRYGSDGKVEVWMDAQKLDSEDVERETKTRMPLDQRYARNLLAVVQGEHTGKLVRVLSVGWTRSLRCQRVRVIGLKDKAGKAYQEEILPDAPFELVSNAVVVVKQTDQARRMGNKRMQTLRDLEREREGSLNSAYF</sequence>
<accession>A0A9P5TX94</accession>
<proteinExistence type="predicted"/>
<organism evidence="2 3">
    <name type="scientific">Rhodocollybia butyracea</name>
    <dbReference type="NCBI Taxonomy" id="206335"/>
    <lineage>
        <taxon>Eukaryota</taxon>
        <taxon>Fungi</taxon>
        <taxon>Dikarya</taxon>
        <taxon>Basidiomycota</taxon>
        <taxon>Agaricomycotina</taxon>
        <taxon>Agaricomycetes</taxon>
        <taxon>Agaricomycetidae</taxon>
        <taxon>Agaricales</taxon>
        <taxon>Marasmiineae</taxon>
        <taxon>Omphalotaceae</taxon>
        <taxon>Rhodocollybia</taxon>
    </lineage>
</organism>